<dbReference type="GO" id="GO:0009279">
    <property type="term" value="C:cell outer membrane"/>
    <property type="evidence" value="ECO:0007669"/>
    <property type="project" value="UniProtKB-SubCell"/>
</dbReference>
<evidence type="ECO:0000313" key="8">
    <source>
        <dbReference type="Proteomes" id="UP000681356"/>
    </source>
</evidence>
<keyword evidence="3 6" id="KW-0732">Signal</keyword>
<evidence type="ECO:0000256" key="5">
    <source>
        <dbReference type="ARBA" id="ARBA00023237"/>
    </source>
</evidence>
<evidence type="ECO:0000256" key="1">
    <source>
        <dbReference type="ARBA" id="ARBA00004442"/>
    </source>
</evidence>
<comment type="similarity">
    <text evidence="2">Belongs to the MipA/OmpV family.</text>
</comment>
<name>A0A8J7WIQ7_9RHOB</name>
<evidence type="ECO:0000256" key="6">
    <source>
        <dbReference type="SAM" id="SignalP"/>
    </source>
</evidence>
<keyword evidence="5" id="KW-0998">Cell outer membrane</keyword>
<dbReference type="RefSeq" id="WP_212537785.1">
    <property type="nucleotide sequence ID" value="NZ_JAGTUU010000007.1"/>
</dbReference>
<keyword evidence="4" id="KW-0472">Membrane</keyword>
<accession>A0A8J7WIQ7</accession>
<dbReference type="InterPro" id="IPR010583">
    <property type="entry name" value="MipA"/>
</dbReference>
<proteinExistence type="inferred from homology"/>
<feature type="signal peptide" evidence="6">
    <location>
        <begin position="1"/>
        <end position="21"/>
    </location>
</feature>
<organism evidence="7 8">
    <name type="scientific">Thetidibacter halocola</name>
    <dbReference type="NCBI Taxonomy" id="2827239"/>
    <lineage>
        <taxon>Bacteria</taxon>
        <taxon>Pseudomonadati</taxon>
        <taxon>Pseudomonadota</taxon>
        <taxon>Alphaproteobacteria</taxon>
        <taxon>Rhodobacterales</taxon>
        <taxon>Roseobacteraceae</taxon>
        <taxon>Thetidibacter</taxon>
    </lineage>
</organism>
<dbReference type="PANTHER" id="PTHR38776">
    <property type="entry name" value="MLTA-INTERACTING PROTEIN-RELATED"/>
    <property type="match status" value="1"/>
</dbReference>
<dbReference type="PANTHER" id="PTHR38776:SF1">
    <property type="entry name" value="MLTA-INTERACTING PROTEIN-RELATED"/>
    <property type="match status" value="1"/>
</dbReference>
<dbReference type="SUPFAM" id="SSF56935">
    <property type="entry name" value="Porins"/>
    <property type="match status" value="1"/>
</dbReference>
<sequence>MLRQLLALTALAAATSTAALAGSPEATEPAPVLVLPQESAPARSGLVFTLGLGGAVNPAYFGSDEYAFGPSGSFKFHYLGLGGRSFGNPDPTVVQTGFGVHGSLRFVSERDSSDFSEIASLNDIDAALELGLGVGYTARNFEVFADVRRGFGGHEAWVAEAGADAVLRPTDALTVTFGPRLFWGDDDYAGTYFGITATEATAALPAFSPEGGLLSTGLELGMTYRLNDDWGLEGAITYDRLTGDAERSPIVRRGSRDQWGVSFGVTRVIRIGG</sequence>
<dbReference type="Proteomes" id="UP000681356">
    <property type="component" value="Unassembled WGS sequence"/>
</dbReference>
<gene>
    <name evidence="7" type="ORF">KB874_17175</name>
</gene>
<evidence type="ECO:0000313" key="7">
    <source>
        <dbReference type="EMBL" id="MBS0125818.1"/>
    </source>
</evidence>
<reference evidence="7" key="1">
    <citation type="submission" date="2021-04" db="EMBL/GenBank/DDBJ databases">
        <authorList>
            <person name="Yoon J."/>
        </authorList>
    </citation>
    <scope>NUCLEOTIDE SEQUENCE</scope>
    <source>
        <strain evidence="7">KMU-90</strain>
    </source>
</reference>
<comment type="subcellular location">
    <subcellularLocation>
        <location evidence="1">Cell outer membrane</location>
    </subcellularLocation>
</comment>
<feature type="chain" id="PRO_5035235738" evidence="6">
    <location>
        <begin position="22"/>
        <end position="273"/>
    </location>
</feature>
<protein>
    <submittedName>
        <fullName evidence="7">MipA/OmpV family protein</fullName>
    </submittedName>
</protein>
<keyword evidence="8" id="KW-1185">Reference proteome</keyword>
<evidence type="ECO:0000256" key="2">
    <source>
        <dbReference type="ARBA" id="ARBA00005722"/>
    </source>
</evidence>
<dbReference type="Pfam" id="PF06629">
    <property type="entry name" value="MipA"/>
    <property type="match status" value="1"/>
</dbReference>
<comment type="caution">
    <text evidence="7">The sequence shown here is derived from an EMBL/GenBank/DDBJ whole genome shotgun (WGS) entry which is preliminary data.</text>
</comment>
<dbReference type="AlphaFoldDB" id="A0A8J7WIQ7"/>
<dbReference type="EMBL" id="JAGTUU010000007">
    <property type="protein sequence ID" value="MBS0125818.1"/>
    <property type="molecule type" value="Genomic_DNA"/>
</dbReference>
<evidence type="ECO:0000256" key="4">
    <source>
        <dbReference type="ARBA" id="ARBA00023136"/>
    </source>
</evidence>
<evidence type="ECO:0000256" key="3">
    <source>
        <dbReference type="ARBA" id="ARBA00022729"/>
    </source>
</evidence>